<evidence type="ECO:0000313" key="2">
    <source>
        <dbReference type="Proteomes" id="UP001291653"/>
    </source>
</evidence>
<name>A0ABQ5NSH9_9ACTN</name>
<organism evidence="1 2">
    <name type="scientific">Streptomyces yaizuensis</name>
    <dbReference type="NCBI Taxonomy" id="2989713"/>
    <lineage>
        <taxon>Bacteria</taxon>
        <taxon>Bacillati</taxon>
        <taxon>Actinomycetota</taxon>
        <taxon>Actinomycetes</taxon>
        <taxon>Kitasatosporales</taxon>
        <taxon>Streptomycetaceae</taxon>
        <taxon>Streptomyces</taxon>
    </lineage>
</organism>
<protein>
    <submittedName>
        <fullName evidence="1">Uncharacterized protein</fullName>
    </submittedName>
</protein>
<reference evidence="1 2" key="1">
    <citation type="submission" date="2022-10" db="EMBL/GenBank/DDBJ databases">
        <title>Draft genome sequence of Streptomyces sp. YSPA8.</title>
        <authorList>
            <person name="Moriuchi R."/>
            <person name="Dohra H."/>
            <person name="Yamamura H."/>
            <person name="Kodani S."/>
        </authorList>
    </citation>
    <scope>NUCLEOTIDE SEQUENCE [LARGE SCALE GENOMIC DNA]</scope>
    <source>
        <strain evidence="1 2">YSPA8</strain>
    </source>
</reference>
<accession>A0ABQ5NSH9</accession>
<keyword evidence="2" id="KW-1185">Reference proteome</keyword>
<dbReference type="EMBL" id="BSBI01000001">
    <property type="protein sequence ID" value="GLF93098.1"/>
    <property type="molecule type" value="Genomic_DNA"/>
</dbReference>
<evidence type="ECO:0000313" key="1">
    <source>
        <dbReference type="EMBL" id="GLF93098.1"/>
    </source>
</evidence>
<comment type="caution">
    <text evidence="1">The sequence shown here is derived from an EMBL/GenBank/DDBJ whole genome shotgun (WGS) entry which is preliminary data.</text>
</comment>
<dbReference type="Proteomes" id="UP001291653">
    <property type="component" value="Unassembled WGS sequence"/>
</dbReference>
<proteinExistence type="predicted"/>
<sequence>MFEFGTEGYRPLWSRGPGEVAREHGHRLRALAGRTLTCVWTVRDLRDDTWFPDCPVLLDFDGEQAEINHRRFDDLSVTWNTADPARPVHWPGGDFDLAWRPEPRPGAQALRGLPLDRVELLEEAGDGDDAAEGSVSVSFVFATGRVTVINALDENGLDFGPPDPRLRVHALG</sequence>
<dbReference type="RefSeq" id="WP_323445198.1">
    <property type="nucleotide sequence ID" value="NZ_BSBI01000001.1"/>
</dbReference>
<gene>
    <name evidence="1" type="ORF">SYYSPA8_02395</name>
</gene>